<feature type="transmembrane region" description="Helical" evidence="1">
    <location>
        <begin position="81"/>
        <end position="103"/>
    </location>
</feature>
<protein>
    <recommendedName>
        <fullName evidence="3">Polysaccharide biosynthesis protein</fullName>
    </recommendedName>
</protein>
<evidence type="ECO:0000313" key="2">
    <source>
        <dbReference type="EMBL" id="EGG41201.1"/>
    </source>
</evidence>
<feature type="transmembrane region" description="Helical" evidence="1">
    <location>
        <begin position="115"/>
        <end position="136"/>
    </location>
</feature>
<feature type="transmembrane region" description="Helical" evidence="1">
    <location>
        <begin position="47"/>
        <end position="69"/>
    </location>
</feature>
<feature type="transmembrane region" description="Helical" evidence="1">
    <location>
        <begin position="461"/>
        <end position="480"/>
    </location>
</feature>
<reference evidence="2" key="1">
    <citation type="journal article" date="2011" name="PLoS ONE">
        <title>Genome of a low-salinity ammonia-oxidizing archaeon determined by single-cell and metagenomic analysis.</title>
        <authorList>
            <person name="Blainey P.C."/>
            <person name="Mosier A.C."/>
            <person name="Potanina A."/>
            <person name="Francis C.A."/>
            <person name="Quake S.R."/>
        </authorList>
    </citation>
    <scope>NUCLEOTIDE SEQUENCE [LARGE SCALE GENOMIC DNA]</scope>
    <source>
        <strain evidence="2">SFB1</strain>
    </source>
</reference>
<evidence type="ECO:0008006" key="3">
    <source>
        <dbReference type="Google" id="ProtNLM"/>
    </source>
</evidence>
<feature type="transmembrane region" description="Helical" evidence="1">
    <location>
        <begin position="12"/>
        <end position="35"/>
    </location>
</feature>
<organism evidence="2">
    <name type="scientific">Candidatus Nitrosarchaeum limnium SFB1</name>
    <dbReference type="NCBI Taxonomy" id="886738"/>
    <lineage>
        <taxon>Archaea</taxon>
        <taxon>Nitrososphaerota</taxon>
        <taxon>Nitrososphaeria</taxon>
        <taxon>Nitrosopumilales</taxon>
        <taxon>Nitrosopumilaceae</taxon>
        <taxon>Nitrosarchaeum</taxon>
    </lineage>
</organism>
<accession>F3KMW8</accession>
<comment type="caution">
    <text evidence="2">The sequence shown here is derived from an EMBL/GenBank/DDBJ whole genome shotgun (WGS) entry which is preliminary data.</text>
</comment>
<dbReference type="AlphaFoldDB" id="F3KMW8"/>
<gene>
    <name evidence="2" type="ORF">Nlim_2010</name>
</gene>
<feature type="transmembrane region" description="Helical" evidence="1">
    <location>
        <begin position="311"/>
        <end position="329"/>
    </location>
</feature>
<dbReference type="EMBL" id="AEGP01000066">
    <property type="protein sequence ID" value="EGG41201.1"/>
    <property type="molecule type" value="Genomic_DNA"/>
</dbReference>
<feature type="transmembrane region" description="Helical" evidence="1">
    <location>
        <begin position="282"/>
        <end position="305"/>
    </location>
</feature>
<proteinExistence type="predicted"/>
<evidence type="ECO:0000256" key="1">
    <source>
        <dbReference type="SAM" id="Phobius"/>
    </source>
</evidence>
<feature type="transmembrane region" description="Helical" evidence="1">
    <location>
        <begin position="148"/>
        <end position="165"/>
    </location>
</feature>
<name>F3KMW8_9ARCH</name>
<feature type="transmembrane region" description="Helical" evidence="1">
    <location>
        <begin position="366"/>
        <end position="386"/>
    </location>
</feature>
<dbReference type="HOGENOM" id="CLU_541438_0_0_2"/>
<keyword evidence="1" id="KW-0472">Membrane</keyword>
<sequence>MPNLMSNIRVTYSGFINLFTGLARVAAAFIFITLVTRSLSVEEFGHYNLVLSIITYVITSHWIISYWVTREIARGNSSGRTALLSSGLFSSVGTLVFIIVGMLLSNSTNLDLKTIILAGSIVPLQFSHTILSHIATGWKPQIASYGNLILEFTRIPFVLIFLFVFNMGINGVFLSLTISFLAGTMAMIYLNRNQLHAKFSLTILKIWLSRFWIPSYPTLTSIIYSFDFLIVTLLSSSEIIGFYAAALTIGGFVSYSKLVAVGVYPKLLGKDRGKYLNENFRLWIYFALLFSTISIAFAKAGLFVLNPAYEIVSIGVIFITIRYFLFSIYDNFNSMLRATETIDEIQNPTIKDFLKSKLFKLPTIQLFQYCGYISILAISLIFIKFSSTVDLILFWSVLSLIMQIPSTLIISIWVKKENLIQIKFLTVSKYFVSLIPTYFLIDFLNNSFLNYNTNFFEFVPMLLLILVVGILTYIGITLILDSNTRFLLKSIISELKHT</sequence>
<keyword evidence="1" id="KW-1133">Transmembrane helix</keyword>
<keyword evidence="1" id="KW-0812">Transmembrane</keyword>
<dbReference type="Proteomes" id="UP000004348">
    <property type="component" value="Chromosome"/>
</dbReference>
<feature type="transmembrane region" description="Helical" evidence="1">
    <location>
        <begin position="392"/>
        <end position="412"/>
    </location>
</feature>
<feature type="transmembrane region" description="Helical" evidence="1">
    <location>
        <begin position="424"/>
        <end position="441"/>
    </location>
</feature>
<feature type="transmembrane region" description="Helical" evidence="1">
    <location>
        <begin position="211"/>
        <end position="234"/>
    </location>
</feature>
<feature type="transmembrane region" description="Helical" evidence="1">
    <location>
        <begin position="240"/>
        <end position="261"/>
    </location>
</feature>
<feature type="transmembrane region" description="Helical" evidence="1">
    <location>
        <begin position="171"/>
        <end position="190"/>
    </location>
</feature>